<gene>
    <name evidence="2" type="ORF">FD16_GL000330</name>
</gene>
<evidence type="ECO:0000256" key="1">
    <source>
        <dbReference type="SAM" id="Phobius"/>
    </source>
</evidence>
<evidence type="ECO:0000313" key="3">
    <source>
        <dbReference type="Proteomes" id="UP000051820"/>
    </source>
</evidence>
<dbReference type="EMBL" id="AZGF01000012">
    <property type="protein sequence ID" value="KRM11962.1"/>
    <property type="molecule type" value="Genomic_DNA"/>
</dbReference>
<accession>A0A0R1W2R0</accession>
<protein>
    <submittedName>
        <fullName evidence="2">E1-E2 family cation-transport ATPase</fullName>
    </submittedName>
</protein>
<dbReference type="PATRIC" id="fig|1423807.3.peg.334"/>
<dbReference type="Proteomes" id="UP000051820">
    <property type="component" value="Unassembled WGS sequence"/>
</dbReference>
<keyword evidence="1" id="KW-0472">Membrane</keyword>
<evidence type="ECO:0000313" key="2">
    <source>
        <dbReference type="EMBL" id="KRM11962.1"/>
    </source>
</evidence>
<dbReference type="Gene3D" id="1.20.1110.10">
    <property type="entry name" value="Calcium-transporting ATPase, transmembrane domain"/>
    <property type="match status" value="1"/>
</dbReference>
<dbReference type="eggNOG" id="COG0474">
    <property type="taxonomic scope" value="Bacteria"/>
</dbReference>
<comment type="caution">
    <text evidence="2">The sequence shown here is derived from an EMBL/GenBank/DDBJ whole genome shotgun (WGS) entry which is preliminary data.</text>
</comment>
<reference evidence="2 3" key="1">
    <citation type="journal article" date="2015" name="Genome Announc.">
        <title>Expanding the biotechnology potential of lactobacilli through comparative genomics of 213 strains and associated genera.</title>
        <authorList>
            <person name="Sun Z."/>
            <person name="Harris H.M."/>
            <person name="McCann A."/>
            <person name="Guo C."/>
            <person name="Argimon S."/>
            <person name="Zhang W."/>
            <person name="Yang X."/>
            <person name="Jeffery I.B."/>
            <person name="Cooney J.C."/>
            <person name="Kagawa T.F."/>
            <person name="Liu W."/>
            <person name="Song Y."/>
            <person name="Salvetti E."/>
            <person name="Wrobel A."/>
            <person name="Rasinkangas P."/>
            <person name="Parkhill J."/>
            <person name="Rea M.C."/>
            <person name="O'Sullivan O."/>
            <person name="Ritari J."/>
            <person name="Douillard F.P."/>
            <person name="Paul Ross R."/>
            <person name="Yang R."/>
            <person name="Briner A.E."/>
            <person name="Felis G.E."/>
            <person name="de Vos W.M."/>
            <person name="Barrangou R."/>
            <person name="Klaenhammer T.R."/>
            <person name="Caufield P.W."/>
            <person name="Cui Y."/>
            <person name="Zhang H."/>
            <person name="O'Toole P.W."/>
        </authorList>
    </citation>
    <scope>NUCLEOTIDE SEQUENCE [LARGE SCALE GENOMIC DNA]</scope>
    <source>
        <strain evidence="2 3">DSM 5007</strain>
    </source>
</reference>
<keyword evidence="3" id="KW-1185">Reference proteome</keyword>
<dbReference type="AlphaFoldDB" id="A0A0R1W2R0"/>
<dbReference type="InterPro" id="IPR023298">
    <property type="entry name" value="ATPase_P-typ_TM_dom_sf"/>
</dbReference>
<feature type="transmembrane region" description="Helical" evidence="1">
    <location>
        <begin position="72"/>
        <end position="89"/>
    </location>
</feature>
<dbReference type="SUPFAM" id="SSF81665">
    <property type="entry name" value="Calcium ATPase, transmembrane domain M"/>
    <property type="match status" value="1"/>
</dbReference>
<feature type="transmembrane region" description="Helical" evidence="1">
    <location>
        <begin position="133"/>
        <end position="153"/>
    </location>
</feature>
<feature type="transmembrane region" description="Helical" evidence="1">
    <location>
        <begin position="101"/>
        <end position="121"/>
    </location>
</feature>
<dbReference type="STRING" id="1423807.FD16_GL000330"/>
<proteinExistence type="predicted"/>
<name>A0A0R1W2R0_9LACO</name>
<keyword evidence="1" id="KW-0812">Transmembrane</keyword>
<feature type="transmembrane region" description="Helical" evidence="1">
    <location>
        <begin position="159"/>
        <end position="180"/>
    </location>
</feature>
<sequence>MMTWAITKLSRTAELTILITIGYLLFGFIPLSLNAMVLVAILNDLVTMVIGTDNAQITYHPEKWNILKLGKIAAGYIFAWIIVGIVYLITLKNTNITSDVISTNLFIYLMFSAMATILLSRNVQSTKIRPSKMVKVAITGNCLLTIILSLGGIGITRAPAILCVIDVAIVLLVTAVLFIVQKMKIAPKAV</sequence>
<organism evidence="2 3">
    <name type="scientific">Paucilactobacillus suebicus DSM 5007 = KCTC 3549</name>
    <dbReference type="NCBI Taxonomy" id="1423807"/>
    <lineage>
        <taxon>Bacteria</taxon>
        <taxon>Bacillati</taxon>
        <taxon>Bacillota</taxon>
        <taxon>Bacilli</taxon>
        <taxon>Lactobacillales</taxon>
        <taxon>Lactobacillaceae</taxon>
        <taxon>Paucilactobacillus</taxon>
    </lineage>
</organism>
<keyword evidence="1" id="KW-1133">Transmembrane helix</keyword>